<proteinExistence type="predicted"/>
<gene>
    <name evidence="2" type="ORF">CPB84DRAFT_1782886</name>
</gene>
<keyword evidence="1" id="KW-0812">Transmembrane</keyword>
<feature type="transmembrane region" description="Helical" evidence="1">
    <location>
        <begin position="554"/>
        <end position="574"/>
    </location>
</feature>
<accession>A0A9P5NI72</accession>
<evidence type="ECO:0008006" key="4">
    <source>
        <dbReference type="Google" id="ProtNLM"/>
    </source>
</evidence>
<sequence>MPFNALRQRQASPSRVPVESPLAFAPADLLIDIASFLETRLDVLNFCLTSSHVFSNVSAVLYESVVLESVDQCRLTLRMLSRRIDIARHVRKLVIRPQVRHVGYFTPADSSTASAAVRNIASAKCLDALVSFQWDADELPFYDDMWFALRIGCPQLRSVGTSLGLCLPKMNSHLFDFQDLSEFSLYLKHGFYEGQVNLLLDEDHSIFKKFWDMLINRCPNLEGLTVEGYSNVPIDLRFLVEGRWPRLRKLVLGDVCVDWFPRTLNSGEKRPFVTFLEAHPELETLSMSRCAIQPVHFNTLDIDALSRVTHFSGTHQQLHALQHVHRSIKSVVFRDPVETRDVSAPTVASLLRELTSLESLKISFMLHSMYDSGHLLRSLIQSCPTLRHLELTCAHKPSFQLDSFAKTIRGFPKLRSLHLTIVKYPGDETILSGAIRIAQSNPRLQKFSLTFIPPVYPVPLPFSVPYRPFPFSFIPVHATGLFEVSCDQHGLPLSMSAVERSTFVWPWGLGVSYRAKKYCKDLRPPGCPALRRTGVRGFLSLLFERSSAGEEIRMILFCAFLAFLAGCGVLCNGANNHNRSTLSTTKLIEELLVA</sequence>
<comment type="caution">
    <text evidence="2">The sequence shown here is derived from an EMBL/GenBank/DDBJ whole genome shotgun (WGS) entry which is preliminary data.</text>
</comment>
<dbReference type="Proteomes" id="UP000724874">
    <property type="component" value="Unassembled WGS sequence"/>
</dbReference>
<reference evidence="2" key="1">
    <citation type="submission" date="2020-11" db="EMBL/GenBank/DDBJ databases">
        <authorList>
            <consortium name="DOE Joint Genome Institute"/>
            <person name="Ahrendt S."/>
            <person name="Riley R."/>
            <person name="Andreopoulos W."/>
            <person name="LaButti K."/>
            <person name="Pangilinan J."/>
            <person name="Ruiz-duenas F.J."/>
            <person name="Barrasa J.M."/>
            <person name="Sanchez-Garcia M."/>
            <person name="Camarero S."/>
            <person name="Miyauchi S."/>
            <person name="Serrano A."/>
            <person name="Linde D."/>
            <person name="Babiker R."/>
            <person name="Drula E."/>
            <person name="Ayuso-Fernandez I."/>
            <person name="Pacheco R."/>
            <person name="Padilla G."/>
            <person name="Ferreira P."/>
            <person name="Barriuso J."/>
            <person name="Kellner H."/>
            <person name="Castanera R."/>
            <person name="Alfaro M."/>
            <person name="Ramirez L."/>
            <person name="Pisabarro A.G."/>
            <person name="Kuo A."/>
            <person name="Tritt A."/>
            <person name="Lipzen A."/>
            <person name="He G."/>
            <person name="Yan M."/>
            <person name="Ng V."/>
            <person name="Cullen D."/>
            <person name="Martin F."/>
            <person name="Rosso M.-N."/>
            <person name="Henrissat B."/>
            <person name="Hibbett D."/>
            <person name="Martinez A.T."/>
            <person name="Grigoriev I.V."/>
        </authorList>
    </citation>
    <scope>NUCLEOTIDE SEQUENCE</scope>
    <source>
        <strain evidence="2">AH 44721</strain>
    </source>
</reference>
<dbReference type="AlphaFoldDB" id="A0A9P5NI72"/>
<protein>
    <recommendedName>
        <fullName evidence="4">F-box domain-containing protein</fullName>
    </recommendedName>
</protein>
<organism evidence="2 3">
    <name type="scientific">Gymnopilus junonius</name>
    <name type="common">Spectacular rustgill mushroom</name>
    <name type="synonym">Gymnopilus spectabilis subsp. junonius</name>
    <dbReference type="NCBI Taxonomy" id="109634"/>
    <lineage>
        <taxon>Eukaryota</taxon>
        <taxon>Fungi</taxon>
        <taxon>Dikarya</taxon>
        <taxon>Basidiomycota</taxon>
        <taxon>Agaricomycotina</taxon>
        <taxon>Agaricomycetes</taxon>
        <taxon>Agaricomycetidae</taxon>
        <taxon>Agaricales</taxon>
        <taxon>Agaricineae</taxon>
        <taxon>Hymenogastraceae</taxon>
        <taxon>Gymnopilus</taxon>
    </lineage>
</organism>
<dbReference type="SUPFAM" id="SSF52047">
    <property type="entry name" value="RNI-like"/>
    <property type="match status" value="1"/>
</dbReference>
<evidence type="ECO:0000313" key="2">
    <source>
        <dbReference type="EMBL" id="KAF8894365.1"/>
    </source>
</evidence>
<dbReference type="Gene3D" id="3.80.10.10">
    <property type="entry name" value="Ribonuclease Inhibitor"/>
    <property type="match status" value="1"/>
</dbReference>
<dbReference type="PANTHER" id="PTHR16134:SF119">
    <property type="entry name" value="AT02038P-RELATED"/>
    <property type="match status" value="1"/>
</dbReference>
<dbReference type="OrthoDB" id="2870744at2759"/>
<dbReference type="EMBL" id="JADNYJ010000064">
    <property type="protein sequence ID" value="KAF8894365.1"/>
    <property type="molecule type" value="Genomic_DNA"/>
</dbReference>
<keyword evidence="1" id="KW-1133">Transmembrane helix</keyword>
<keyword evidence="3" id="KW-1185">Reference proteome</keyword>
<evidence type="ECO:0000313" key="3">
    <source>
        <dbReference type="Proteomes" id="UP000724874"/>
    </source>
</evidence>
<dbReference type="PANTHER" id="PTHR16134">
    <property type="entry name" value="F-BOX/TPR REPEAT PROTEIN POF3"/>
    <property type="match status" value="1"/>
</dbReference>
<keyword evidence="1" id="KW-0472">Membrane</keyword>
<name>A0A9P5NI72_GYMJU</name>
<dbReference type="InterPro" id="IPR032675">
    <property type="entry name" value="LRR_dom_sf"/>
</dbReference>
<evidence type="ECO:0000256" key="1">
    <source>
        <dbReference type="SAM" id="Phobius"/>
    </source>
</evidence>